<feature type="chain" id="PRO_5039575582" description="Lipoprotein" evidence="2">
    <location>
        <begin position="20"/>
        <end position="245"/>
    </location>
</feature>
<reference evidence="3 4" key="1">
    <citation type="submission" date="2018-06" db="EMBL/GenBank/DDBJ databases">
        <authorList>
            <consortium name="Pathogen Informatics"/>
            <person name="Doyle S."/>
        </authorList>
    </citation>
    <scope>NUCLEOTIDE SEQUENCE [LARGE SCALE GENOMIC DNA]</scope>
    <source>
        <strain evidence="4">ATCC 11859 / DSM 33 / NCIB 8841 / NCTC 4822</strain>
    </source>
</reference>
<keyword evidence="4" id="KW-1185">Reference proteome</keyword>
<name>A0A380C2M0_SPOPA</name>
<dbReference type="RefSeq" id="WP_115361769.1">
    <property type="nucleotide sequence ID" value="NZ_CP038012.1"/>
</dbReference>
<dbReference type="PROSITE" id="PS51257">
    <property type="entry name" value="PROKAR_LIPOPROTEIN"/>
    <property type="match status" value="1"/>
</dbReference>
<keyword evidence="2" id="KW-0732">Signal</keyword>
<feature type="region of interest" description="Disordered" evidence="1">
    <location>
        <begin position="22"/>
        <end position="75"/>
    </location>
</feature>
<dbReference type="Proteomes" id="UP000254519">
    <property type="component" value="Unassembled WGS sequence"/>
</dbReference>
<evidence type="ECO:0008006" key="5">
    <source>
        <dbReference type="Google" id="ProtNLM"/>
    </source>
</evidence>
<dbReference type="EMBL" id="UGYZ01000002">
    <property type="protein sequence ID" value="SUJ10513.1"/>
    <property type="molecule type" value="Genomic_DNA"/>
</dbReference>
<dbReference type="AlphaFoldDB" id="A0A380C2M0"/>
<evidence type="ECO:0000313" key="4">
    <source>
        <dbReference type="Proteomes" id="UP000254519"/>
    </source>
</evidence>
<feature type="signal peptide" evidence="2">
    <location>
        <begin position="1"/>
        <end position="19"/>
    </location>
</feature>
<evidence type="ECO:0000256" key="2">
    <source>
        <dbReference type="SAM" id="SignalP"/>
    </source>
</evidence>
<protein>
    <recommendedName>
        <fullName evidence="5">Lipoprotein</fullName>
    </recommendedName>
</protein>
<accession>A0A380C2M0</accession>
<evidence type="ECO:0000313" key="3">
    <source>
        <dbReference type="EMBL" id="SUJ10513.1"/>
    </source>
</evidence>
<gene>
    <name evidence="3" type="ORF">NCTC4822_01981</name>
</gene>
<feature type="compositionally biased region" description="Acidic residues" evidence="1">
    <location>
        <begin position="31"/>
        <end position="67"/>
    </location>
</feature>
<organism evidence="3 4">
    <name type="scientific">Sporosarcina pasteurii</name>
    <name type="common">Bacillus pasteurii</name>
    <dbReference type="NCBI Taxonomy" id="1474"/>
    <lineage>
        <taxon>Bacteria</taxon>
        <taxon>Bacillati</taxon>
        <taxon>Bacillota</taxon>
        <taxon>Bacilli</taxon>
        <taxon>Bacillales</taxon>
        <taxon>Caryophanaceae</taxon>
        <taxon>Sporosarcina</taxon>
    </lineage>
</organism>
<sequence>MKKLWLFLAMGLLASILVACGNSDSSNGSDSNDETANEIIEDVEANDATETEKEEEEEVEPEPEPEPEPAPVPEAIVYEGNGDDVIKIEKTEEGPVVLFIKGNEESRHFSVKGFDDNDNSTELFVNTTDIYEGITLDPRGTTTLLEISSKGPWTIESRSVRSMRAIESPGSIEGTGDEVLLVEGNPSLAKIKGNSGERHFAVKSYDPDKDLLVNTTDAYEGTTRISKDAIIIEVTAIGEWTISLE</sequence>
<evidence type="ECO:0000256" key="1">
    <source>
        <dbReference type="SAM" id="MobiDB-lite"/>
    </source>
</evidence>
<dbReference type="OrthoDB" id="2893402at2"/>
<proteinExistence type="predicted"/>